<accession>A0A1M4Y6Y5</accession>
<dbReference type="EC" id="2.7.13.3" evidence="3"/>
<dbReference type="Proteomes" id="UP000184476">
    <property type="component" value="Unassembled WGS sequence"/>
</dbReference>
<evidence type="ECO:0000259" key="14">
    <source>
        <dbReference type="PROSITE" id="PS50885"/>
    </source>
</evidence>
<keyword evidence="4" id="KW-1003">Cell membrane</keyword>
<dbReference type="InterPro" id="IPR003594">
    <property type="entry name" value="HATPase_dom"/>
</dbReference>
<dbReference type="InterPro" id="IPR036890">
    <property type="entry name" value="HATPase_C_sf"/>
</dbReference>
<keyword evidence="16" id="KW-1185">Reference proteome</keyword>
<keyword evidence="12" id="KW-1133">Transmembrane helix</keyword>
<protein>
    <recommendedName>
        <fullName evidence="3">histidine kinase</fullName>
        <ecNumber evidence="3">2.7.13.3</ecNumber>
    </recommendedName>
</protein>
<name>A0A1M4Y6Y5_9BACL</name>
<dbReference type="Gene3D" id="1.10.287.130">
    <property type="match status" value="1"/>
</dbReference>
<dbReference type="OrthoDB" id="335833at2"/>
<evidence type="ECO:0000256" key="9">
    <source>
        <dbReference type="ARBA" id="ARBA00022840"/>
    </source>
</evidence>
<keyword evidence="9" id="KW-0067">ATP-binding</keyword>
<evidence type="ECO:0000256" key="2">
    <source>
        <dbReference type="ARBA" id="ARBA00004651"/>
    </source>
</evidence>
<gene>
    <name evidence="15" type="ORF">SAMN05444392_10675</name>
</gene>
<dbReference type="SMART" id="SM00388">
    <property type="entry name" value="HisKA"/>
    <property type="match status" value="1"/>
</dbReference>
<dbReference type="STRING" id="112248.SAMN05444392_10675"/>
<dbReference type="PANTHER" id="PTHR45453:SF1">
    <property type="entry name" value="PHOSPHATE REGULON SENSOR PROTEIN PHOR"/>
    <property type="match status" value="1"/>
</dbReference>
<evidence type="ECO:0000313" key="15">
    <source>
        <dbReference type="EMBL" id="SHF01386.1"/>
    </source>
</evidence>
<evidence type="ECO:0000313" key="16">
    <source>
        <dbReference type="Proteomes" id="UP000184476"/>
    </source>
</evidence>
<evidence type="ECO:0000256" key="1">
    <source>
        <dbReference type="ARBA" id="ARBA00000085"/>
    </source>
</evidence>
<dbReference type="InterPro" id="IPR036097">
    <property type="entry name" value="HisK_dim/P_sf"/>
</dbReference>
<dbReference type="SUPFAM" id="SSF158472">
    <property type="entry name" value="HAMP domain-like"/>
    <property type="match status" value="1"/>
</dbReference>
<evidence type="ECO:0000256" key="10">
    <source>
        <dbReference type="ARBA" id="ARBA00023012"/>
    </source>
</evidence>
<dbReference type="InterPro" id="IPR004358">
    <property type="entry name" value="Sig_transdc_His_kin-like_C"/>
</dbReference>
<keyword evidence="5" id="KW-0597">Phosphoprotein</keyword>
<dbReference type="AlphaFoldDB" id="A0A1M4Y6Y5"/>
<dbReference type="InterPro" id="IPR050351">
    <property type="entry name" value="BphY/WalK/GraS-like"/>
</dbReference>
<dbReference type="PROSITE" id="PS50109">
    <property type="entry name" value="HIS_KIN"/>
    <property type="match status" value="1"/>
</dbReference>
<sequence length="440" mass="50511">MRTLRIRKFTLLSLFFILTLPWLFLVATHFIETKTLRFEISEVQQKNVDQTVQLIGTNEGKWKDVVWQKQLQRHLQKTKMSLVIYSASKQEIFRSTNDDAFRSIEKFSVVQDGHILGIIEIYLPYSNRFKMIAAVTGLLLAFFIVGYEMRRFIIKPLEKMSLSAQQIARGDLDIQLPVSRITEIAEVRDGFKVMVKSLQESYQRQIKSEEERRFIIGAVAHDLRTPLFALRGYLEGLEQGIADSPEKMAKYFAVCKEKTAQLDRLVEDLFDYTKTEYLETEVNRRNVDLLCVIQKSVDSLSLLAKEKQILIHFAPSEDHCLVEGDSHLLERALSNILDNAVKHTPVQGEIFVRCYKDSTKVMFTILDTGPGFPSQEIKRVFEPLYRGEVSRNRLTGGTGLGLTIAQRIIRQHRGELVAENHLEGGALVTGWLPESHNFSD</sequence>
<keyword evidence="7" id="KW-0547">Nucleotide-binding</keyword>
<dbReference type="PRINTS" id="PR00344">
    <property type="entry name" value="BCTRLSENSOR"/>
</dbReference>
<dbReference type="SMART" id="SM00304">
    <property type="entry name" value="HAMP"/>
    <property type="match status" value="1"/>
</dbReference>
<evidence type="ECO:0000256" key="11">
    <source>
        <dbReference type="ARBA" id="ARBA00023136"/>
    </source>
</evidence>
<dbReference type="Pfam" id="PF02518">
    <property type="entry name" value="HATPase_c"/>
    <property type="match status" value="1"/>
</dbReference>
<evidence type="ECO:0000256" key="12">
    <source>
        <dbReference type="SAM" id="Phobius"/>
    </source>
</evidence>
<keyword evidence="6" id="KW-0808">Transferase</keyword>
<dbReference type="GO" id="GO:0016036">
    <property type="term" value="P:cellular response to phosphate starvation"/>
    <property type="evidence" value="ECO:0007669"/>
    <property type="project" value="TreeGrafter"/>
</dbReference>
<keyword evidence="10" id="KW-0902">Two-component regulatory system</keyword>
<keyword evidence="11 12" id="KW-0472">Membrane</keyword>
<dbReference type="InterPro" id="IPR003661">
    <property type="entry name" value="HisK_dim/P_dom"/>
</dbReference>
<keyword evidence="12" id="KW-0812">Transmembrane</keyword>
<dbReference type="EMBL" id="FQVL01000006">
    <property type="protein sequence ID" value="SHF01386.1"/>
    <property type="molecule type" value="Genomic_DNA"/>
</dbReference>
<organism evidence="15 16">
    <name type="scientific">Seinonella peptonophila</name>
    <dbReference type="NCBI Taxonomy" id="112248"/>
    <lineage>
        <taxon>Bacteria</taxon>
        <taxon>Bacillati</taxon>
        <taxon>Bacillota</taxon>
        <taxon>Bacilli</taxon>
        <taxon>Bacillales</taxon>
        <taxon>Thermoactinomycetaceae</taxon>
        <taxon>Seinonella</taxon>
    </lineage>
</organism>
<dbReference type="Gene3D" id="3.30.565.10">
    <property type="entry name" value="Histidine kinase-like ATPase, C-terminal domain"/>
    <property type="match status" value="1"/>
</dbReference>
<feature type="transmembrane region" description="Helical" evidence="12">
    <location>
        <begin position="12"/>
        <end position="31"/>
    </location>
</feature>
<dbReference type="SUPFAM" id="SSF47384">
    <property type="entry name" value="Homodimeric domain of signal transducing histidine kinase"/>
    <property type="match status" value="1"/>
</dbReference>
<comment type="subcellular location">
    <subcellularLocation>
        <location evidence="2">Cell membrane</location>
        <topology evidence="2">Multi-pass membrane protein</topology>
    </subcellularLocation>
</comment>
<dbReference type="CDD" id="cd06225">
    <property type="entry name" value="HAMP"/>
    <property type="match status" value="1"/>
</dbReference>
<evidence type="ECO:0000256" key="7">
    <source>
        <dbReference type="ARBA" id="ARBA00022741"/>
    </source>
</evidence>
<dbReference type="InterPro" id="IPR005467">
    <property type="entry name" value="His_kinase_dom"/>
</dbReference>
<evidence type="ECO:0000259" key="13">
    <source>
        <dbReference type="PROSITE" id="PS50109"/>
    </source>
</evidence>
<dbReference type="FunFam" id="3.30.565.10:FF:000006">
    <property type="entry name" value="Sensor histidine kinase WalK"/>
    <property type="match status" value="1"/>
</dbReference>
<evidence type="ECO:0000256" key="3">
    <source>
        <dbReference type="ARBA" id="ARBA00012438"/>
    </source>
</evidence>
<dbReference type="InterPro" id="IPR003660">
    <property type="entry name" value="HAMP_dom"/>
</dbReference>
<dbReference type="CDD" id="cd00082">
    <property type="entry name" value="HisKA"/>
    <property type="match status" value="1"/>
</dbReference>
<dbReference type="Pfam" id="PF00512">
    <property type="entry name" value="HisKA"/>
    <property type="match status" value="1"/>
</dbReference>
<dbReference type="PROSITE" id="PS50885">
    <property type="entry name" value="HAMP"/>
    <property type="match status" value="1"/>
</dbReference>
<dbReference type="PANTHER" id="PTHR45453">
    <property type="entry name" value="PHOSPHATE REGULON SENSOR PROTEIN PHOR"/>
    <property type="match status" value="1"/>
</dbReference>
<evidence type="ECO:0000256" key="6">
    <source>
        <dbReference type="ARBA" id="ARBA00022679"/>
    </source>
</evidence>
<feature type="domain" description="HAMP" evidence="14">
    <location>
        <begin position="151"/>
        <end position="203"/>
    </location>
</feature>
<dbReference type="SUPFAM" id="SSF55874">
    <property type="entry name" value="ATPase domain of HSP90 chaperone/DNA topoisomerase II/histidine kinase"/>
    <property type="match status" value="1"/>
</dbReference>
<keyword evidence="8" id="KW-0418">Kinase</keyword>
<dbReference type="GO" id="GO:0004721">
    <property type="term" value="F:phosphoprotein phosphatase activity"/>
    <property type="evidence" value="ECO:0007669"/>
    <property type="project" value="TreeGrafter"/>
</dbReference>
<dbReference type="Pfam" id="PF00672">
    <property type="entry name" value="HAMP"/>
    <property type="match status" value="1"/>
</dbReference>
<evidence type="ECO:0000256" key="8">
    <source>
        <dbReference type="ARBA" id="ARBA00022777"/>
    </source>
</evidence>
<dbReference type="Gene3D" id="6.10.340.10">
    <property type="match status" value="1"/>
</dbReference>
<dbReference type="RefSeq" id="WP_073154910.1">
    <property type="nucleotide sequence ID" value="NZ_FQVL01000006.1"/>
</dbReference>
<dbReference type="SMART" id="SM00387">
    <property type="entry name" value="HATPase_c"/>
    <property type="match status" value="1"/>
</dbReference>
<evidence type="ECO:0000256" key="5">
    <source>
        <dbReference type="ARBA" id="ARBA00022553"/>
    </source>
</evidence>
<reference evidence="15 16" key="1">
    <citation type="submission" date="2016-11" db="EMBL/GenBank/DDBJ databases">
        <authorList>
            <person name="Jaros S."/>
            <person name="Januszkiewicz K."/>
            <person name="Wedrychowicz H."/>
        </authorList>
    </citation>
    <scope>NUCLEOTIDE SEQUENCE [LARGE SCALE GENOMIC DNA]</scope>
    <source>
        <strain evidence="15 16">DSM 44666</strain>
    </source>
</reference>
<feature type="transmembrane region" description="Helical" evidence="12">
    <location>
        <begin position="131"/>
        <end position="149"/>
    </location>
</feature>
<comment type="catalytic activity">
    <reaction evidence="1">
        <text>ATP + protein L-histidine = ADP + protein N-phospho-L-histidine.</text>
        <dbReference type="EC" id="2.7.13.3"/>
    </reaction>
</comment>
<dbReference type="GO" id="GO:0005886">
    <property type="term" value="C:plasma membrane"/>
    <property type="evidence" value="ECO:0007669"/>
    <property type="project" value="UniProtKB-SubCell"/>
</dbReference>
<feature type="domain" description="Histidine kinase" evidence="13">
    <location>
        <begin position="218"/>
        <end position="436"/>
    </location>
</feature>
<evidence type="ECO:0000256" key="4">
    <source>
        <dbReference type="ARBA" id="ARBA00022475"/>
    </source>
</evidence>
<proteinExistence type="predicted"/>
<dbReference type="GO" id="GO:0005524">
    <property type="term" value="F:ATP binding"/>
    <property type="evidence" value="ECO:0007669"/>
    <property type="project" value="UniProtKB-KW"/>
</dbReference>
<dbReference type="GO" id="GO:0000155">
    <property type="term" value="F:phosphorelay sensor kinase activity"/>
    <property type="evidence" value="ECO:0007669"/>
    <property type="project" value="InterPro"/>
</dbReference>